<dbReference type="SUPFAM" id="SSF81301">
    <property type="entry name" value="Nucleotidyltransferase"/>
    <property type="match status" value="1"/>
</dbReference>
<keyword evidence="3" id="KW-1185">Reference proteome</keyword>
<feature type="domain" description="Polymerase nucleotidyl transferase" evidence="1">
    <location>
        <begin position="36"/>
        <end position="64"/>
    </location>
</feature>
<dbReference type="Gene3D" id="3.30.460.10">
    <property type="entry name" value="Beta Polymerase, domain 2"/>
    <property type="match status" value="1"/>
</dbReference>
<reference evidence="3" key="1">
    <citation type="journal article" date="2019" name="Int. J. Syst. Evol. Microbiol.">
        <title>The Global Catalogue of Microorganisms (GCM) 10K type strain sequencing project: providing services to taxonomists for standard genome sequencing and annotation.</title>
        <authorList>
            <consortium name="The Broad Institute Genomics Platform"/>
            <consortium name="The Broad Institute Genome Sequencing Center for Infectious Disease"/>
            <person name="Wu L."/>
            <person name="Ma J."/>
        </authorList>
    </citation>
    <scope>NUCLEOTIDE SEQUENCE [LARGE SCALE GENOMIC DNA]</scope>
    <source>
        <strain evidence="3">JCM 16702</strain>
    </source>
</reference>
<evidence type="ECO:0000259" key="1">
    <source>
        <dbReference type="Pfam" id="PF01909"/>
    </source>
</evidence>
<evidence type="ECO:0000313" key="3">
    <source>
        <dbReference type="Proteomes" id="UP001500683"/>
    </source>
</evidence>
<dbReference type="RefSeq" id="WP_344948813.1">
    <property type="nucleotide sequence ID" value="NZ_BAAAZG010000022.1"/>
</dbReference>
<comment type="caution">
    <text evidence="2">The sequence shown here is derived from an EMBL/GenBank/DDBJ whole genome shotgun (WGS) entry which is preliminary data.</text>
</comment>
<dbReference type="Proteomes" id="UP001500683">
    <property type="component" value="Unassembled WGS sequence"/>
</dbReference>
<dbReference type="CDD" id="cd05403">
    <property type="entry name" value="NT_KNTase_like"/>
    <property type="match status" value="1"/>
</dbReference>
<proteinExistence type="predicted"/>
<dbReference type="Pfam" id="PF01909">
    <property type="entry name" value="NTP_transf_2"/>
    <property type="match status" value="1"/>
</dbReference>
<dbReference type="InterPro" id="IPR002934">
    <property type="entry name" value="Polymerase_NTP_transf_dom"/>
</dbReference>
<gene>
    <name evidence="2" type="ORF">GCM10022214_37550</name>
</gene>
<dbReference type="InterPro" id="IPR043519">
    <property type="entry name" value="NT_sf"/>
</dbReference>
<evidence type="ECO:0000313" key="2">
    <source>
        <dbReference type="EMBL" id="GAA4076637.1"/>
    </source>
</evidence>
<accession>A0ABP7VZA5</accession>
<dbReference type="EMBL" id="BAAAZG010000022">
    <property type="protein sequence ID" value="GAA4076637.1"/>
    <property type="molecule type" value="Genomic_DNA"/>
</dbReference>
<protein>
    <recommendedName>
        <fullName evidence="1">Polymerase nucleotidyl transferase domain-containing protein</fullName>
    </recommendedName>
</protein>
<name>A0ABP7VZA5_9ACTN</name>
<organism evidence="2 3">
    <name type="scientific">Actinomadura miaoliensis</name>
    <dbReference type="NCBI Taxonomy" id="430685"/>
    <lineage>
        <taxon>Bacteria</taxon>
        <taxon>Bacillati</taxon>
        <taxon>Actinomycetota</taxon>
        <taxon>Actinomycetes</taxon>
        <taxon>Streptosporangiales</taxon>
        <taxon>Thermomonosporaceae</taxon>
        <taxon>Actinomadura</taxon>
    </lineage>
</organism>
<sequence length="253" mass="26951">MSFRGTPPASARERLDRYAAGRGDVLARIAVAGEDNLQVVGLWLVGSLGRGTGDAWSDLDLVIVPTDQALSVVAADPVQALGVGADVLFLLRRPVNGSVGGTYMGICYQVENLPLWLDCYVWPLRTAQIPADGRPLVERPEHSIPQAAEEFAALLDRHRAPAAGAGESDRDRQRFRLLATLVASKSLARGDRSGVAGMLRWVDLPAVDVTRAASVVSGLRHLLATVTDPELAKAVQATTGLVDLAESFTRQAP</sequence>